<protein>
    <submittedName>
        <fullName evidence="9">Excinuclease ABC subunit C</fullName>
    </submittedName>
</protein>
<dbReference type="InterPro" id="IPR001162">
    <property type="entry name" value="UvrC_RNase_H_dom"/>
</dbReference>
<dbReference type="AlphaFoldDB" id="A0A855X2C5"/>
<evidence type="ECO:0000259" key="6">
    <source>
        <dbReference type="PROSITE" id="PS50151"/>
    </source>
</evidence>
<evidence type="ECO:0000259" key="8">
    <source>
        <dbReference type="PROSITE" id="PS50165"/>
    </source>
</evidence>
<dbReference type="InterPro" id="IPR050066">
    <property type="entry name" value="UvrABC_protein_C"/>
</dbReference>
<evidence type="ECO:0000256" key="5">
    <source>
        <dbReference type="ARBA" id="ARBA00023204"/>
    </source>
</evidence>
<dbReference type="Pfam" id="PF08459">
    <property type="entry name" value="UvrC_RNaseH_dom"/>
    <property type="match status" value="1"/>
</dbReference>
<dbReference type="Gene3D" id="3.40.1440.10">
    <property type="entry name" value="GIY-YIG endonuclease"/>
    <property type="match status" value="1"/>
</dbReference>
<dbReference type="GO" id="GO:0009381">
    <property type="term" value="F:excinuclease ABC activity"/>
    <property type="evidence" value="ECO:0007669"/>
    <property type="project" value="InterPro"/>
</dbReference>
<dbReference type="SMART" id="SM00465">
    <property type="entry name" value="GIYc"/>
    <property type="match status" value="1"/>
</dbReference>
<dbReference type="GO" id="GO:0006289">
    <property type="term" value="P:nucleotide-excision repair"/>
    <property type="evidence" value="ECO:0007669"/>
    <property type="project" value="InterPro"/>
</dbReference>
<dbReference type="PROSITE" id="PS50164">
    <property type="entry name" value="GIY_YIG"/>
    <property type="match status" value="1"/>
</dbReference>
<dbReference type="Gene3D" id="3.30.420.340">
    <property type="entry name" value="UvrC, RNAse H endonuclease domain"/>
    <property type="match status" value="1"/>
</dbReference>
<dbReference type="Proteomes" id="UP000250918">
    <property type="component" value="Unassembled WGS sequence"/>
</dbReference>
<dbReference type="InterPro" id="IPR035901">
    <property type="entry name" value="GIY-YIG_endonuc_sf"/>
</dbReference>
<keyword evidence="1" id="KW-0963">Cytoplasm</keyword>
<dbReference type="InterPro" id="IPR001943">
    <property type="entry name" value="UVR_dom"/>
</dbReference>
<dbReference type="SUPFAM" id="SSF82771">
    <property type="entry name" value="GIY-YIG endonuclease"/>
    <property type="match status" value="1"/>
</dbReference>
<evidence type="ECO:0000256" key="1">
    <source>
        <dbReference type="ARBA" id="ARBA00022490"/>
    </source>
</evidence>
<dbReference type="Pfam" id="PF02151">
    <property type="entry name" value="UVR"/>
    <property type="match status" value="1"/>
</dbReference>
<accession>A0A855X2C5</accession>
<evidence type="ECO:0000259" key="7">
    <source>
        <dbReference type="PROSITE" id="PS50164"/>
    </source>
</evidence>
<dbReference type="EMBL" id="PQAP01000203">
    <property type="protein sequence ID" value="PWB68387.1"/>
    <property type="molecule type" value="Genomic_DNA"/>
</dbReference>
<dbReference type="Pfam" id="PF22920">
    <property type="entry name" value="UvrC_RNaseH"/>
    <property type="match status" value="1"/>
</dbReference>
<dbReference type="PROSITE" id="PS50165">
    <property type="entry name" value="UVRC"/>
    <property type="match status" value="1"/>
</dbReference>
<evidence type="ECO:0000256" key="2">
    <source>
        <dbReference type="ARBA" id="ARBA00022763"/>
    </source>
</evidence>
<dbReference type="PROSITE" id="PS50151">
    <property type="entry name" value="UVR"/>
    <property type="match status" value="1"/>
</dbReference>
<keyword evidence="2" id="KW-0227">DNA damage</keyword>
<keyword evidence="3" id="KW-0228">DNA excision</keyword>
<reference evidence="9 10" key="1">
    <citation type="journal article" date="2018" name="ISME J.">
        <title>A methanotrophic archaeon couples anaerobic oxidation of methane to Fe(III) reduction.</title>
        <authorList>
            <person name="Cai C."/>
            <person name="Leu A.O."/>
            <person name="Xie G.J."/>
            <person name="Guo J."/>
            <person name="Feng Y."/>
            <person name="Zhao J.X."/>
            <person name="Tyson G.W."/>
            <person name="Yuan Z."/>
            <person name="Hu S."/>
        </authorList>
    </citation>
    <scope>NUCLEOTIDE SEQUENCE [LARGE SCALE GENOMIC DNA]</scope>
    <source>
        <strain evidence="9">FeB_12</strain>
    </source>
</reference>
<dbReference type="FunFam" id="3.40.1440.10:FF:000001">
    <property type="entry name" value="UvrABC system protein C"/>
    <property type="match status" value="1"/>
</dbReference>
<feature type="domain" description="UVR" evidence="6">
    <location>
        <begin position="206"/>
        <end position="241"/>
    </location>
</feature>
<dbReference type="InterPro" id="IPR038476">
    <property type="entry name" value="UvrC_RNase_H_dom_sf"/>
</dbReference>
<dbReference type="SUPFAM" id="SSF46600">
    <property type="entry name" value="C-terminal UvrC-binding domain of UvrB"/>
    <property type="match status" value="1"/>
</dbReference>
<dbReference type="InterPro" id="IPR047296">
    <property type="entry name" value="GIY-YIG_UvrC_Cho"/>
</dbReference>
<evidence type="ECO:0000313" key="9">
    <source>
        <dbReference type="EMBL" id="PWB68387.1"/>
    </source>
</evidence>
<dbReference type="NCBIfam" id="TIGR00194">
    <property type="entry name" value="uvrC"/>
    <property type="match status" value="1"/>
</dbReference>
<keyword evidence="4" id="KW-0267">Excision nuclease</keyword>
<feature type="domain" description="GIY-YIG" evidence="7">
    <location>
        <begin position="14"/>
        <end position="93"/>
    </location>
</feature>
<evidence type="ECO:0000313" key="10">
    <source>
        <dbReference type="Proteomes" id="UP000250918"/>
    </source>
</evidence>
<dbReference type="Pfam" id="PF01541">
    <property type="entry name" value="GIY-YIG"/>
    <property type="match status" value="1"/>
</dbReference>
<dbReference type="GO" id="GO:0009380">
    <property type="term" value="C:excinuclease repair complex"/>
    <property type="evidence" value="ECO:0007669"/>
    <property type="project" value="InterPro"/>
</dbReference>
<dbReference type="InterPro" id="IPR000305">
    <property type="entry name" value="GIY-YIG_endonuc"/>
</dbReference>
<feature type="domain" description="UvrC family homology region profile" evidence="8">
    <location>
        <begin position="257"/>
        <end position="471"/>
    </location>
</feature>
<proteinExistence type="predicted"/>
<name>A0A855X2C5_9BACT</name>
<comment type="caution">
    <text evidence="9">The sequence shown here is derived from an EMBL/GenBank/DDBJ whole genome shotgun (WGS) entry which is preliminary data.</text>
</comment>
<dbReference type="CDD" id="cd10434">
    <property type="entry name" value="GIY-YIG_UvrC_Cho"/>
    <property type="match status" value="1"/>
</dbReference>
<organism evidence="9 10">
    <name type="scientific">candidate division GN15 bacterium</name>
    <dbReference type="NCBI Taxonomy" id="2072418"/>
    <lineage>
        <taxon>Bacteria</taxon>
        <taxon>candidate division GN15</taxon>
    </lineage>
</organism>
<dbReference type="InterPro" id="IPR004791">
    <property type="entry name" value="UvrC"/>
</dbReference>
<dbReference type="PANTHER" id="PTHR30562">
    <property type="entry name" value="UVRC/OXIDOREDUCTASE"/>
    <property type="match status" value="1"/>
</dbReference>
<dbReference type="PANTHER" id="PTHR30562:SF1">
    <property type="entry name" value="UVRABC SYSTEM PROTEIN C"/>
    <property type="match status" value="1"/>
</dbReference>
<sequence>MREPLTTKLQNLPTSPGVYLYKDVQGRIIYVGKAKNLRNRVRTYFQSTLDPDSKTAALVERIADLDLIVTHNEVEALILEANLVRENKPRYNIHLKDDKHFPYIRVSVNEPFPRVTVVRRLAKDGARYFGPYTGIGGVHKTVQFLTRLFRIRTCDYVLPAPPGKQYKVCLDFHIGRCGGPCEGLQSEESYRQNVNALLMALAGRTKELIRVLGERMQKASDELRFEEARQLRDQIEALRAVSQKQSVDIGEFTDNDIIGLAREGTEAITVVMQFREGALIGRQEFALDTDKGDTDDAVVQTFLTQYYNHQPNLPEEIIVPTELPDLKLLEKWLKEAASTPVRLVAPKIGDGLRLVQLANKNARLVLDERLIHKKAMADRTSKMVLSLKDELGLARSPRTMVCFDISNTGETDSVGSAVYFDNGVPKKGEYRHFKIKGVAGQDDFKMMREVVGRYFYRRQEEKRPMPDLVVV</sequence>
<gene>
    <name evidence="9" type="ORF">C3F09_11815</name>
</gene>
<feature type="non-terminal residue" evidence="9">
    <location>
        <position position="471"/>
    </location>
</feature>
<evidence type="ECO:0000256" key="3">
    <source>
        <dbReference type="ARBA" id="ARBA00022769"/>
    </source>
</evidence>
<keyword evidence="5" id="KW-0234">DNA repair</keyword>
<dbReference type="Gene3D" id="4.10.860.10">
    <property type="entry name" value="UVR domain"/>
    <property type="match status" value="1"/>
</dbReference>
<evidence type="ECO:0000256" key="4">
    <source>
        <dbReference type="ARBA" id="ARBA00022881"/>
    </source>
</evidence>
<dbReference type="InterPro" id="IPR036876">
    <property type="entry name" value="UVR_dom_sf"/>
</dbReference>